<dbReference type="AlphaFoldDB" id="A0A0C2W1C0"/>
<accession>A0A0C2W1C0</accession>
<dbReference type="Gene3D" id="1.20.1280.50">
    <property type="match status" value="1"/>
</dbReference>
<dbReference type="HOGENOM" id="CLU_580278_0_0_1"/>
<dbReference type="EMBL" id="KN824447">
    <property type="protein sequence ID" value="KIM20303.1"/>
    <property type="molecule type" value="Genomic_DNA"/>
</dbReference>
<evidence type="ECO:0000256" key="1">
    <source>
        <dbReference type="SAM" id="MobiDB-lite"/>
    </source>
</evidence>
<reference evidence="3 4" key="1">
    <citation type="submission" date="2014-04" db="EMBL/GenBank/DDBJ databases">
        <authorList>
            <consortium name="DOE Joint Genome Institute"/>
            <person name="Kuo A."/>
            <person name="Zuccaro A."/>
            <person name="Kohler A."/>
            <person name="Nagy L.G."/>
            <person name="Floudas D."/>
            <person name="Copeland A."/>
            <person name="Barry K.W."/>
            <person name="Cichocki N."/>
            <person name="Veneault-Fourrey C."/>
            <person name="LaButti K."/>
            <person name="Lindquist E.A."/>
            <person name="Lipzen A."/>
            <person name="Lundell T."/>
            <person name="Morin E."/>
            <person name="Murat C."/>
            <person name="Sun H."/>
            <person name="Tunlid A."/>
            <person name="Henrissat B."/>
            <person name="Grigoriev I.V."/>
            <person name="Hibbett D.S."/>
            <person name="Martin F."/>
            <person name="Nordberg H.P."/>
            <person name="Cantor M.N."/>
            <person name="Hua S.X."/>
        </authorList>
    </citation>
    <scope>NUCLEOTIDE SEQUENCE [LARGE SCALE GENOMIC DNA]</scope>
    <source>
        <strain evidence="3 4">MAFF 305830</strain>
    </source>
</reference>
<organism evidence="3 4">
    <name type="scientific">Serendipita vermifera MAFF 305830</name>
    <dbReference type="NCBI Taxonomy" id="933852"/>
    <lineage>
        <taxon>Eukaryota</taxon>
        <taxon>Fungi</taxon>
        <taxon>Dikarya</taxon>
        <taxon>Basidiomycota</taxon>
        <taxon>Agaricomycotina</taxon>
        <taxon>Agaricomycetes</taxon>
        <taxon>Sebacinales</taxon>
        <taxon>Serendipitaceae</taxon>
        <taxon>Serendipita</taxon>
    </lineage>
</organism>
<dbReference type="Proteomes" id="UP000054097">
    <property type="component" value="Unassembled WGS sequence"/>
</dbReference>
<reference evidence="4" key="2">
    <citation type="submission" date="2015-01" db="EMBL/GenBank/DDBJ databases">
        <title>Evolutionary Origins and Diversification of the Mycorrhizal Mutualists.</title>
        <authorList>
            <consortium name="DOE Joint Genome Institute"/>
            <consortium name="Mycorrhizal Genomics Consortium"/>
            <person name="Kohler A."/>
            <person name="Kuo A."/>
            <person name="Nagy L.G."/>
            <person name="Floudas D."/>
            <person name="Copeland A."/>
            <person name="Barry K.W."/>
            <person name="Cichocki N."/>
            <person name="Veneault-Fourrey C."/>
            <person name="LaButti K."/>
            <person name="Lindquist E.A."/>
            <person name="Lipzen A."/>
            <person name="Lundell T."/>
            <person name="Morin E."/>
            <person name="Murat C."/>
            <person name="Riley R."/>
            <person name="Ohm R."/>
            <person name="Sun H."/>
            <person name="Tunlid A."/>
            <person name="Henrissat B."/>
            <person name="Grigoriev I.V."/>
            <person name="Hibbett D.S."/>
            <person name="Martin F."/>
        </authorList>
    </citation>
    <scope>NUCLEOTIDE SEQUENCE [LARGE SCALE GENOMIC DNA]</scope>
    <source>
        <strain evidence="4">MAFF 305830</strain>
    </source>
</reference>
<evidence type="ECO:0000313" key="4">
    <source>
        <dbReference type="Proteomes" id="UP000054097"/>
    </source>
</evidence>
<keyword evidence="2" id="KW-1133">Transmembrane helix</keyword>
<keyword evidence="2" id="KW-0472">Membrane</keyword>
<proteinExistence type="predicted"/>
<dbReference type="OrthoDB" id="3134266at2759"/>
<keyword evidence="4" id="KW-1185">Reference proteome</keyword>
<evidence type="ECO:0000313" key="3">
    <source>
        <dbReference type="EMBL" id="KIM20303.1"/>
    </source>
</evidence>
<gene>
    <name evidence="3" type="ORF">M408DRAFT_142901</name>
</gene>
<feature type="region of interest" description="Disordered" evidence="1">
    <location>
        <begin position="11"/>
        <end position="42"/>
    </location>
</feature>
<keyword evidence="2" id="KW-0812">Transmembrane</keyword>
<dbReference type="SUPFAM" id="SSF52047">
    <property type="entry name" value="RNI-like"/>
    <property type="match status" value="1"/>
</dbReference>
<protein>
    <submittedName>
        <fullName evidence="3">Uncharacterized protein</fullName>
    </submittedName>
</protein>
<name>A0A0C2W1C0_SERVB</name>
<evidence type="ECO:0000256" key="2">
    <source>
        <dbReference type="SAM" id="Phobius"/>
    </source>
</evidence>
<sequence length="471" mass="53399">MPAMLVASIARTSGPAGKRKSSSESRESLPTVPSTEELPNIKHNGELPPEIWVEIFAWILESLNEPKLYCPIHGLTAPSYGMSVGNKKDWCSLRLVCRSWAEIAGPSRHVSLTDANSYIHTRIWSIDFSQIVGDRGETEFLRLMEIPSICPNLTSISLINARVVALQPTSQPTSTTITRVDRFLDSVHSFAMVRSLCLRFEERLEDSFHLWSRLQRGCPLLIDLAIYGWFSFRSTDEIIFNHLESFIFKPHIMWQTPVLRLPSIKHLAVLTNGFNLSQILKDYGTQLETLTIHTNLIEMEGQLWSYLPNILNLDISYSAINAIRAIPHAHPLRRLCIHSLSDINRQADVIRHSMEAFSWVPELRIADIVIYDSMEELISQIANENGANLTISARVEDPSPSYSKPRHKPAPVFSLWVTLLFIISLPFLAVVFFGEALFALLYSLLKDLCSPLLVFRRRRRGSQTNVAVENI</sequence>
<feature type="transmembrane region" description="Helical" evidence="2">
    <location>
        <begin position="412"/>
        <end position="433"/>
    </location>
</feature>